<dbReference type="EMBL" id="FAXC01000053">
    <property type="protein sequence ID" value="CUV08385.1"/>
    <property type="molecule type" value="Genomic_DNA"/>
</dbReference>
<dbReference type="AlphaFoldDB" id="A0A160VDC5"/>
<dbReference type="SMART" id="SM00089">
    <property type="entry name" value="PKD"/>
    <property type="match status" value="1"/>
</dbReference>
<dbReference type="InterPro" id="IPR008965">
    <property type="entry name" value="CBM2/CBM3_carb-bd_dom_sf"/>
</dbReference>
<dbReference type="SUPFAM" id="SSF49299">
    <property type="entry name" value="PKD domain"/>
    <property type="match status" value="1"/>
</dbReference>
<proteinExistence type="predicted"/>
<dbReference type="CDD" id="cd00146">
    <property type="entry name" value="PKD"/>
    <property type="match status" value="1"/>
</dbReference>
<accession>A0A160VDC5</accession>
<feature type="domain" description="PKD" evidence="1">
    <location>
        <begin position="32"/>
        <end position="112"/>
    </location>
</feature>
<dbReference type="PROSITE" id="PS50093">
    <property type="entry name" value="PKD"/>
    <property type="match status" value="1"/>
</dbReference>
<organism evidence="2">
    <name type="scientific">hydrothermal vent metagenome</name>
    <dbReference type="NCBI Taxonomy" id="652676"/>
    <lineage>
        <taxon>unclassified sequences</taxon>
        <taxon>metagenomes</taxon>
        <taxon>ecological metagenomes</taxon>
    </lineage>
</organism>
<sequence length="258" mass="27319">MLKINTIFILFFGVILTNCGLFDNEDESIDGPIAAFEAEPADGYVPLIVTFTNKSDPGTGSNVEYLWDFGDGGTTTAENPVHTFTDVGFFSVTLTTTTTHGSDISDPQVITVDTTVISPVLLLSSSSSSITIGGSTSISLEITDLGISVFGVEMQISYNASVVEVDTLSFVQGSYFGTNAISLFQIVDDKIHLSISAIHGDAMVNGTGQLAAFEVTGLSSGTSTFTIVPEELHFIDDNGNEVDITDYLEVRGLTVTVP</sequence>
<dbReference type="InterPro" id="IPR000601">
    <property type="entry name" value="PKD_dom"/>
</dbReference>
<dbReference type="Gene3D" id="2.60.40.680">
    <property type="match status" value="1"/>
</dbReference>
<evidence type="ECO:0000259" key="1">
    <source>
        <dbReference type="PROSITE" id="PS50093"/>
    </source>
</evidence>
<dbReference type="CDD" id="cd08547">
    <property type="entry name" value="Type_II_cohesin"/>
    <property type="match status" value="1"/>
</dbReference>
<dbReference type="InterPro" id="IPR022409">
    <property type="entry name" value="PKD/Chitinase_dom"/>
</dbReference>
<name>A0A160VDC5_9ZZZZ</name>
<dbReference type="Pfam" id="PF18911">
    <property type="entry name" value="PKD_4"/>
    <property type="match status" value="1"/>
</dbReference>
<dbReference type="Gene3D" id="2.60.40.10">
    <property type="entry name" value="Immunoglobulins"/>
    <property type="match status" value="1"/>
</dbReference>
<dbReference type="InterPro" id="IPR035986">
    <property type="entry name" value="PKD_dom_sf"/>
</dbReference>
<reference evidence="2" key="1">
    <citation type="submission" date="2015-10" db="EMBL/GenBank/DDBJ databases">
        <authorList>
            <person name="Gilbert D.G."/>
        </authorList>
    </citation>
    <scope>NUCLEOTIDE SEQUENCE</scope>
</reference>
<dbReference type="InterPro" id="IPR013783">
    <property type="entry name" value="Ig-like_fold"/>
</dbReference>
<evidence type="ECO:0000313" key="2">
    <source>
        <dbReference type="EMBL" id="CUV08385.1"/>
    </source>
</evidence>
<dbReference type="SUPFAM" id="SSF49384">
    <property type="entry name" value="Carbohydrate-binding domain"/>
    <property type="match status" value="1"/>
</dbReference>
<gene>
    <name evidence="2" type="ORF">MGWOODY_Mmi2536</name>
</gene>
<dbReference type="GO" id="GO:0030246">
    <property type="term" value="F:carbohydrate binding"/>
    <property type="evidence" value="ECO:0007669"/>
    <property type="project" value="InterPro"/>
</dbReference>
<protein>
    <submittedName>
        <fullName evidence="2">FOG: PKD repeat</fullName>
    </submittedName>
</protein>